<evidence type="ECO:0000256" key="1">
    <source>
        <dbReference type="SAM" id="MobiDB-lite"/>
    </source>
</evidence>
<sequence length="381" mass="41476">MPLSSNKLRANCGFCNNMSGIGPPDDSADPKKPEARRSFKMFEPASGKFTEPGPPKALKGPADFEFIHTARPEELASTSVRKAVRTHAMRQFHKNSRERAAGTDRHKNQSDNTILPGAPTNECNEVSITPTPPSCIGVTITQIEPFRFPIRVPHEDPPRIEGNPAPADTRIGGKGVTFLSAASHNEDTCARSRLAPRLPPSLVRPGPTPPLPGASQMEASSLKLLRFFLEVVARDSIPMSPHAEHEYFKEVTTGRPAFRHGTLLLASAYQALLRGVPVPSKCHYHSILTIRYVNSSLESLEGQIADGTLAAIAYLAAFENAINPATNTSVHISGMEALIKLRSAHQCASAEYLPKLGRSRRCHVQSHQTTLFPTSTANEKF</sequence>
<dbReference type="PANTHER" id="PTHR37540:SF5">
    <property type="entry name" value="TRANSCRIPTION FACTOR DOMAIN-CONTAINING PROTEIN"/>
    <property type="match status" value="1"/>
</dbReference>
<organism evidence="2 3">
    <name type="scientific">Hyaloscypha bicolor E</name>
    <dbReference type="NCBI Taxonomy" id="1095630"/>
    <lineage>
        <taxon>Eukaryota</taxon>
        <taxon>Fungi</taxon>
        <taxon>Dikarya</taxon>
        <taxon>Ascomycota</taxon>
        <taxon>Pezizomycotina</taxon>
        <taxon>Leotiomycetes</taxon>
        <taxon>Helotiales</taxon>
        <taxon>Hyaloscyphaceae</taxon>
        <taxon>Hyaloscypha</taxon>
        <taxon>Hyaloscypha bicolor</taxon>
    </lineage>
</organism>
<name>A0A2J6SKK1_9HELO</name>
<dbReference type="PANTHER" id="PTHR37540">
    <property type="entry name" value="TRANSCRIPTION FACTOR (ACR-2), PUTATIVE-RELATED-RELATED"/>
    <property type="match status" value="1"/>
</dbReference>
<dbReference type="AlphaFoldDB" id="A0A2J6SKK1"/>
<feature type="region of interest" description="Disordered" evidence="1">
    <location>
        <begin position="90"/>
        <end position="121"/>
    </location>
</feature>
<feature type="region of interest" description="Disordered" evidence="1">
    <location>
        <begin position="16"/>
        <end position="37"/>
    </location>
</feature>
<dbReference type="GeneID" id="36579289"/>
<keyword evidence="3" id="KW-1185">Reference proteome</keyword>
<dbReference type="Proteomes" id="UP000235371">
    <property type="component" value="Unassembled WGS sequence"/>
</dbReference>
<reference evidence="2 3" key="1">
    <citation type="submission" date="2016-04" db="EMBL/GenBank/DDBJ databases">
        <title>A degradative enzymes factory behind the ericoid mycorrhizal symbiosis.</title>
        <authorList>
            <consortium name="DOE Joint Genome Institute"/>
            <person name="Martino E."/>
            <person name="Morin E."/>
            <person name="Grelet G."/>
            <person name="Kuo A."/>
            <person name="Kohler A."/>
            <person name="Daghino S."/>
            <person name="Barry K."/>
            <person name="Choi C."/>
            <person name="Cichocki N."/>
            <person name="Clum A."/>
            <person name="Copeland A."/>
            <person name="Hainaut M."/>
            <person name="Haridas S."/>
            <person name="Labutti K."/>
            <person name="Lindquist E."/>
            <person name="Lipzen A."/>
            <person name="Khouja H.-R."/>
            <person name="Murat C."/>
            <person name="Ohm R."/>
            <person name="Olson A."/>
            <person name="Spatafora J."/>
            <person name="Veneault-Fourrey C."/>
            <person name="Henrissat B."/>
            <person name="Grigoriev I."/>
            <person name="Martin F."/>
            <person name="Perotto S."/>
        </authorList>
    </citation>
    <scope>NUCLEOTIDE SEQUENCE [LARGE SCALE GENOMIC DNA]</scope>
    <source>
        <strain evidence="2 3">E</strain>
    </source>
</reference>
<evidence type="ECO:0000313" key="2">
    <source>
        <dbReference type="EMBL" id="PMD51284.1"/>
    </source>
</evidence>
<protein>
    <recommendedName>
        <fullName evidence="4">Transcription factor domain-containing protein</fullName>
    </recommendedName>
</protein>
<dbReference type="OrthoDB" id="3555295at2759"/>
<gene>
    <name evidence="2" type="ORF">K444DRAFT_228444</name>
</gene>
<dbReference type="EMBL" id="KZ613912">
    <property type="protein sequence ID" value="PMD51284.1"/>
    <property type="molecule type" value="Genomic_DNA"/>
</dbReference>
<dbReference type="InParanoid" id="A0A2J6SKK1"/>
<dbReference type="RefSeq" id="XP_024728188.1">
    <property type="nucleotide sequence ID" value="XM_024871207.1"/>
</dbReference>
<proteinExistence type="predicted"/>
<feature type="compositionally biased region" description="Basic and acidic residues" evidence="1">
    <location>
        <begin position="95"/>
        <end position="109"/>
    </location>
</feature>
<accession>A0A2J6SKK1</accession>
<evidence type="ECO:0008006" key="4">
    <source>
        <dbReference type="Google" id="ProtNLM"/>
    </source>
</evidence>
<evidence type="ECO:0000313" key="3">
    <source>
        <dbReference type="Proteomes" id="UP000235371"/>
    </source>
</evidence>
<feature type="compositionally biased region" description="Basic and acidic residues" evidence="1">
    <location>
        <begin position="28"/>
        <end position="37"/>
    </location>
</feature>